<dbReference type="EMBL" id="FOMX01000005">
    <property type="protein sequence ID" value="SFD82750.1"/>
    <property type="molecule type" value="Genomic_DNA"/>
</dbReference>
<dbReference type="PROSITE" id="PS51188">
    <property type="entry name" value="ZF_CR"/>
    <property type="match status" value="1"/>
</dbReference>
<feature type="repeat" description="CXXCXGXG motif" evidence="11">
    <location>
        <begin position="191"/>
        <end position="198"/>
    </location>
</feature>
<dbReference type="InterPro" id="IPR012724">
    <property type="entry name" value="DnaJ"/>
</dbReference>
<dbReference type="GO" id="GO:0042026">
    <property type="term" value="P:protein refolding"/>
    <property type="evidence" value="ECO:0007669"/>
    <property type="project" value="TreeGrafter"/>
</dbReference>
<dbReference type="PANTHER" id="PTHR43096">
    <property type="entry name" value="DNAJ HOMOLOG 1, MITOCHONDRIAL-RELATED"/>
    <property type="match status" value="1"/>
</dbReference>
<dbReference type="FunFam" id="2.10.230.10:FF:000002">
    <property type="entry name" value="Molecular chaperone DnaJ"/>
    <property type="match status" value="1"/>
</dbReference>
<feature type="binding site" evidence="11">
    <location>
        <position position="194"/>
    </location>
    <ligand>
        <name>Zn(2+)</name>
        <dbReference type="ChEBI" id="CHEBI:29105"/>
        <label>2</label>
    </ligand>
</feature>
<feature type="binding site" evidence="11">
    <location>
        <position position="191"/>
    </location>
    <ligand>
        <name>Zn(2+)</name>
        <dbReference type="ChEBI" id="CHEBI:29105"/>
        <label>2</label>
    </ligand>
</feature>
<dbReference type="GO" id="GO:0031072">
    <property type="term" value="F:heat shock protein binding"/>
    <property type="evidence" value="ECO:0007669"/>
    <property type="project" value="InterPro"/>
</dbReference>
<proteinExistence type="inferred from homology"/>
<feature type="binding site" evidence="11">
    <location>
        <position position="230"/>
    </location>
    <ligand>
        <name>Zn(2+)</name>
        <dbReference type="ChEBI" id="CHEBI:29105"/>
        <label>1</label>
    </ligand>
</feature>
<evidence type="ECO:0000256" key="3">
    <source>
        <dbReference type="ARBA" id="ARBA00022737"/>
    </source>
</evidence>
<dbReference type="SMART" id="SM00271">
    <property type="entry name" value="DnaJ"/>
    <property type="match status" value="1"/>
</dbReference>
<dbReference type="PROSITE" id="PS50076">
    <property type="entry name" value="DNAJ_2"/>
    <property type="match status" value="1"/>
</dbReference>
<dbReference type="InterPro" id="IPR008971">
    <property type="entry name" value="HSP40/DnaJ_pept-bd"/>
</dbReference>
<evidence type="ECO:0000256" key="4">
    <source>
        <dbReference type="ARBA" id="ARBA00022771"/>
    </source>
</evidence>
<dbReference type="InterPro" id="IPR018253">
    <property type="entry name" value="DnaJ_domain_CS"/>
</dbReference>
<dbReference type="GO" id="GO:0008270">
    <property type="term" value="F:zinc ion binding"/>
    <property type="evidence" value="ECO:0007669"/>
    <property type="project" value="UniProtKB-UniRule"/>
</dbReference>
<comment type="similarity">
    <text evidence="9 11">Belongs to the DnaJ family.</text>
</comment>
<evidence type="ECO:0000256" key="12">
    <source>
        <dbReference type="PROSITE-ProRule" id="PRU00546"/>
    </source>
</evidence>
<dbReference type="Pfam" id="PF01556">
    <property type="entry name" value="DnaJ_C"/>
    <property type="match status" value="1"/>
</dbReference>
<reference evidence="16" key="1">
    <citation type="submission" date="2016-10" db="EMBL/GenBank/DDBJ databases">
        <authorList>
            <person name="Varghese N."/>
            <person name="Submissions S."/>
        </authorList>
    </citation>
    <scope>NUCLEOTIDE SEQUENCE [LARGE SCALE GENOMIC DNA]</scope>
    <source>
        <strain evidence="16">ATCC 25963</strain>
    </source>
</reference>
<organism evidence="15 16">
    <name type="scientific">Nannocystis exedens</name>
    <dbReference type="NCBI Taxonomy" id="54"/>
    <lineage>
        <taxon>Bacteria</taxon>
        <taxon>Pseudomonadati</taxon>
        <taxon>Myxococcota</taxon>
        <taxon>Polyangia</taxon>
        <taxon>Nannocystales</taxon>
        <taxon>Nannocystaceae</taxon>
        <taxon>Nannocystis</taxon>
    </lineage>
</organism>
<dbReference type="NCBIfam" id="TIGR02349">
    <property type="entry name" value="DnaJ_bact"/>
    <property type="match status" value="1"/>
</dbReference>
<dbReference type="GO" id="GO:0005524">
    <property type="term" value="F:ATP binding"/>
    <property type="evidence" value="ECO:0007669"/>
    <property type="project" value="InterPro"/>
</dbReference>
<dbReference type="GO" id="GO:0006260">
    <property type="term" value="P:DNA replication"/>
    <property type="evidence" value="ECO:0007669"/>
    <property type="project" value="UniProtKB-KW"/>
</dbReference>
<comment type="subunit">
    <text evidence="11">Homodimer.</text>
</comment>
<keyword evidence="3 11" id="KW-0677">Repeat</keyword>
<dbReference type="GO" id="GO:0005737">
    <property type="term" value="C:cytoplasm"/>
    <property type="evidence" value="ECO:0007669"/>
    <property type="project" value="UniProtKB-SubCell"/>
</dbReference>
<evidence type="ECO:0000259" key="13">
    <source>
        <dbReference type="PROSITE" id="PS50076"/>
    </source>
</evidence>
<dbReference type="CDD" id="cd10747">
    <property type="entry name" value="DnaJ_C"/>
    <property type="match status" value="1"/>
</dbReference>
<keyword evidence="6 11" id="KW-0346">Stress response</keyword>
<feature type="domain" description="J" evidence="13">
    <location>
        <begin position="34"/>
        <end position="99"/>
    </location>
</feature>
<evidence type="ECO:0000256" key="1">
    <source>
        <dbReference type="ARBA" id="ARBA00022705"/>
    </source>
</evidence>
<feature type="binding site" evidence="11">
    <location>
        <position position="227"/>
    </location>
    <ligand>
        <name>Zn(2+)</name>
        <dbReference type="ChEBI" id="CHEBI:29105"/>
        <label>1</label>
    </ligand>
</feature>
<dbReference type="SUPFAM" id="SSF57938">
    <property type="entry name" value="DnaJ/Hsp40 cysteine-rich domain"/>
    <property type="match status" value="1"/>
</dbReference>
<dbReference type="InterPro" id="IPR002939">
    <property type="entry name" value="DnaJ_C"/>
</dbReference>
<evidence type="ECO:0000313" key="16">
    <source>
        <dbReference type="Proteomes" id="UP000199400"/>
    </source>
</evidence>
<feature type="repeat" description="CXXCXGXG motif" evidence="11">
    <location>
        <begin position="174"/>
        <end position="181"/>
    </location>
</feature>
<evidence type="ECO:0000256" key="9">
    <source>
        <dbReference type="ARBA" id="ARBA00061004"/>
    </source>
</evidence>
<keyword evidence="1 11" id="KW-0235">DNA replication</keyword>
<gene>
    <name evidence="11" type="primary">dnaJ</name>
    <name evidence="15" type="ORF">SAMN02745121_01676</name>
</gene>
<dbReference type="PANTHER" id="PTHR43096:SF10">
    <property type="entry name" value="CHAPERONE PROTEIN DNAJ A6, CHLOROPLASTIC"/>
    <property type="match status" value="1"/>
</dbReference>
<dbReference type="PROSITE" id="PS00636">
    <property type="entry name" value="DNAJ_1"/>
    <property type="match status" value="1"/>
</dbReference>
<comment type="domain">
    <text evidence="11">The J domain is necessary and sufficient to stimulate DnaK ATPase activity. Zinc center 1 plays an important role in the autonomous, DnaK-independent chaperone activity of DnaJ. Zinc center 2 is essential for interaction with DnaK and for DnaJ activity.</text>
</comment>
<feature type="zinc finger region" description="CR-type" evidence="12">
    <location>
        <begin position="161"/>
        <end position="239"/>
    </location>
</feature>
<keyword evidence="2 11" id="KW-0479">Metal-binding</keyword>
<evidence type="ECO:0000256" key="5">
    <source>
        <dbReference type="ARBA" id="ARBA00022833"/>
    </source>
</evidence>
<dbReference type="CDD" id="cd10719">
    <property type="entry name" value="DnaJ_zf"/>
    <property type="match status" value="1"/>
</dbReference>
<dbReference type="FunFam" id="1.10.287.110:FF:000034">
    <property type="entry name" value="Chaperone protein DnaJ"/>
    <property type="match status" value="1"/>
</dbReference>
<dbReference type="SUPFAM" id="SSF49493">
    <property type="entry name" value="HSP40/DnaJ peptide-binding domain"/>
    <property type="match status" value="2"/>
</dbReference>
<dbReference type="SUPFAM" id="SSF46565">
    <property type="entry name" value="Chaperone J-domain"/>
    <property type="match status" value="1"/>
</dbReference>
<evidence type="ECO:0000256" key="7">
    <source>
        <dbReference type="ARBA" id="ARBA00023186"/>
    </source>
</evidence>
<dbReference type="InterPro" id="IPR036410">
    <property type="entry name" value="HSP_DnaJ_Cys-rich_dom_sf"/>
</dbReference>
<dbReference type="Pfam" id="PF00226">
    <property type="entry name" value="DnaJ"/>
    <property type="match status" value="1"/>
</dbReference>
<comment type="subcellular location">
    <subcellularLocation>
        <location evidence="11">Cytoplasm</location>
    </subcellularLocation>
</comment>
<feature type="binding site" evidence="11">
    <location>
        <position position="216"/>
    </location>
    <ligand>
        <name>Zn(2+)</name>
        <dbReference type="ChEBI" id="CHEBI:29105"/>
        <label>2</label>
    </ligand>
</feature>
<feature type="repeat" description="CXXCXGXG motif" evidence="11">
    <location>
        <begin position="227"/>
        <end position="234"/>
    </location>
</feature>
<dbReference type="AlphaFoldDB" id="A0A1I1VQG0"/>
<dbReference type="GO" id="GO:0009408">
    <property type="term" value="P:response to heat"/>
    <property type="evidence" value="ECO:0007669"/>
    <property type="project" value="InterPro"/>
</dbReference>
<dbReference type="PRINTS" id="PR00625">
    <property type="entry name" value="JDOMAIN"/>
</dbReference>
<feature type="binding site" evidence="11">
    <location>
        <position position="177"/>
    </location>
    <ligand>
        <name>Zn(2+)</name>
        <dbReference type="ChEBI" id="CHEBI:29105"/>
        <label>1</label>
    </ligand>
</feature>
<feature type="binding site" evidence="11">
    <location>
        <position position="213"/>
    </location>
    <ligand>
        <name>Zn(2+)</name>
        <dbReference type="ChEBI" id="CHEBI:29105"/>
        <label>2</label>
    </ligand>
</feature>
<dbReference type="Pfam" id="PF00684">
    <property type="entry name" value="DnaJ_CXXCXGXG"/>
    <property type="match status" value="1"/>
</dbReference>
<keyword evidence="7 11" id="KW-0143">Chaperone</keyword>
<feature type="domain" description="CR-type" evidence="14">
    <location>
        <begin position="161"/>
        <end position="239"/>
    </location>
</feature>
<dbReference type="InterPro" id="IPR036869">
    <property type="entry name" value="J_dom_sf"/>
</dbReference>
<evidence type="ECO:0000256" key="11">
    <source>
        <dbReference type="HAMAP-Rule" id="MF_01152"/>
    </source>
</evidence>
<sequence>MAVRTAAPADSGEPSLTATTQVFSFSRAVPAKRDYYEVLGVERTAPAPDIKRAYRKAAMQWHPDRNPGNPEAEERFKEAAEAFEVLSDDNKRRLYDQYGHEGPSRAGFSGFQGTDEIFSRFSDLFGDLFGNLGFGGRRDGPQRGGDLKTRVVIPFAEAVSGVERELTVQRREACDDCNGSGAAPGTRPQTCSQCGGHGQVIHRQGFFTIQTTCPRCQGQGSMITSPCKTCSGTGAVQREATLKVNIPAGVDDGQTLRIPGRGMAGVKGGPPGNLYVEVAVQPDERFQRDEYDVHSKVTISMVQAALGCTVKAATLSGDIDLELEAGTQPNHVITRKGKGVPVIGGRGFGDHHIHVEVTVPTKLSGDQEDLLRELAELGGESVAEPKKGFFSSLRRRKRGC</sequence>
<accession>A0A1I1VQG0</accession>
<dbReference type="InterPro" id="IPR001623">
    <property type="entry name" value="DnaJ_domain"/>
</dbReference>
<dbReference type="Gene3D" id="2.10.230.10">
    <property type="entry name" value="Heat shock protein DnaJ, cysteine-rich domain"/>
    <property type="match status" value="1"/>
</dbReference>
<name>A0A1I1VQG0_9BACT</name>
<dbReference type="Gene3D" id="1.10.287.110">
    <property type="entry name" value="DnaJ domain"/>
    <property type="match status" value="1"/>
</dbReference>
<feature type="binding site" evidence="11">
    <location>
        <position position="174"/>
    </location>
    <ligand>
        <name>Zn(2+)</name>
        <dbReference type="ChEBI" id="CHEBI:29105"/>
        <label>1</label>
    </ligand>
</feature>
<keyword evidence="4 11" id="KW-0863">Zinc-finger</keyword>
<keyword evidence="5 11" id="KW-0862">Zinc</keyword>
<dbReference type="InterPro" id="IPR001305">
    <property type="entry name" value="HSP_DnaJ_Cys-rich_dom"/>
</dbReference>
<keyword evidence="11" id="KW-0963">Cytoplasm</keyword>
<evidence type="ECO:0000256" key="10">
    <source>
        <dbReference type="ARBA" id="ARBA00067609"/>
    </source>
</evidence>
<evidence type="ECO:0000259" key="14">
    <source>
        <dbReference type="PROSITE" id="PS51188"/>
    </source>
</evidence>
<comment type="cofactor">
    <cofactor evidence="11">
        <name>Zn(2+)</name>
        <dbReference type="ChEBI" id="CHEBI:29105"/>
    </cofactor>
    <text evidence="11">Binds 2 Zn(2+) ions per monomer.</text>
</comment>
<comment type="function">
    <text evidence="8 11">Participates actively in the response to hyperosmotic and heat shock by preventing the aggregation of stress-denatured proteins and by disaggregating proteins, also in an autonomous, DnaK-independent fashion. Unfolded proteins bind initially to DnaJ; upon interaction with the DnaJ-bound protein, DnaK hydrolyzes its bound ATP, resulting in the formation of a stable complex. GrpE releases ADP from DnaK; ATP binding to DnaK triggers the release of the substrate protein, thus completing the reaction cycle. Several rounds of ATP-dependent interactions between DnaJ, DnaK and GrpE are required for fully efficient folding. Also involved, together with DnaK and GrpE, in the DNA replication of plasmids through activation of initiation proteins.</text>
</comment>
<dbReference type="CDD" id="cd06257">
    <property type="entry name" value="DnaJ"/>
    <property type="match status" value="1"/>
</dbReference>
<dbReference type="HAMAP" id="MF_01152">
    <property type="entry name" value="DnaJ"/>
    <property type="match status" value="1"/>
</dbReference>
<evidence type="ECO:0000256" key="8">
    <source>
        <dbReference type="ARBA" id="ARBA00053423"/>
    </source>
</evidence>
<feature type="repeat" description="CXXCXGXG motif" evidence="11">
    <location>
        <begin position="213"/>
        <end position="220"/>
    </location>
</feature>
<evidence type="ECO:0000313" key="15">
    <source>
        <dbReference type="EMBL" id="SFD82750.1"/>
    </source>
</evidence>
<keyword evidence="16" id="KW-1185">Reference proteome</keyword>
<evidence type="ECO:0000256" key="2">
    <source>
        <dbReference type="ARBA" id="ARBA00022723"/>
    </source>
</evidence>
<dbReference type="Gene3D" id="2.60.260.20">
    <property type="entry name" value="Urease metallochaperone UreE, N-terminal domain"/>
    <property type="match status" value="2"/>
</dbReference>
<dbReference type="NCBIfam" id="NF008035">
    <property type="entry name" value="PRK10767.1"/>
    <property type="match status" value="1"/>
</dbReference>
<dbReference type="STRING" id="54.SAMN02745121_01676"/>
<protein>
    <recommendedName>
        <fullName evidence="10 11">Chaperone protein DnaJ</fullName>
    </recommendedName>
</protein>
<evidence type="ECO:0000256" key="6">
    <source>
        <dbReference type="ARBA" id="ARBA00023016"/>
    </source>
</evidence>
<dbReference type="GO" id="GO:0051082">
    <property type="term" value="F:unfolded protein binding"/>
    <property type="evidence" value="ECO:0007669"/>
    <property type="project" value="UniProtKB-UniRule"/>
</dbReference>
<dbReference type="Proteomes" id="UP000199400">
    <property type="component" value="Unassembled WGS sequence"/>
</dbReference>
<dbReference type="FunFam" id="2.60.260.20:FF:000005">
    <property type="entry name" value="Chaperone protein dnaJ 1, mitochondrial"/>
    <property type="match status" value="1"/>
</dbReference>